<dbReference type="Pfam" id="PF01740">
    <property type="entry name" value="STAS"/>
    <property type="match status" value="1"/>
</dbReference>
<evidence type="ECO:0000256" key="2">
    <source>
        <dbReference type="RuleBase" id="RU003749"/>
    </source>
</evidence>
<dbReference type="CDD" id="cd07043">
    <property type="entry name" value="STAS_anti-anti-sigma_factors"/>
    <property type="match status" value="1"/>
</dbReference>
<protein>
    <recommendedName>
        <fullName evidence="2">Anti-sigma factor antagonist</fullName>
    </recommendedName>
</protein>
<dbReference type="InterPro" id="IPR002645">
    <property type="entry name" value="STAS_dom"/>
</dbReference>
<comment type="similarity">
    <text evidence="1 2">Belongs to the anti-sigma-factor antagonist family.</text>
</comment>
<evidence type="ECO:0000313" key="4">
    <source>
        <dbReference type="EMBL" id="SFL06992.1"/>
    </source>
</evidence>
<reference evidence="5" key="1">
    <citation type="submission" date="2016-10" db="EMBL/GenBank/DDBJ databases">
        <authorList>
            <person name="Varghese N."/>
            <person name="Submissions S."/>
        </authorList>
    </citation>
    <scope>NUCLEOTIDE SEQUENCE [LARGE SCALE GENOMIC DNA]</scope>
    <source>
        <strain evidence="5">CGMCC 4.2126</strain>
    </source>
</reference>
<dbReference type="InterPro" id="IPR036513">
    <property type="entry name" value="STAS_dom_sf"/>
</dbReference>
<keyword evidence="5" id="KW-1185">Reference proteome</keyword>
<proteinExistence type="inferred from homology"/>
<dbReference type="NCBIfam" id="TIGR00377">
    <property type="entry name" value="ant_ant_sig"/>
    <property type="match status" value="1"/>
</dbReference>
<dbReference type="Proteomes" id="UP000199111">
    <property type="component" value="Unassembled WGS sequence"/>
</dbReference>
<dbReference type="PROSITE" id="PS50801">
    <property type="entry name" value="STAS"/>
    <property type="match status" value="1"/>
</dbReference>
<accession>A0A1I4EMN0</accession>
<name>A0A1I4EMN0_9ACTN</name>
<dbReference type="PANTHER" id="PTHR33495:SF2">
    <property type="entry name" value="ANTI-SIGMA FACTOR ANTAGONIST TM_1081-RELATED"/>
    <property type="match status" value="1"/>
</dbReference>
<gene>
    <name evidence="4" type="ORF">SAMN05216275_15125</name>
</gene>
<dbReference type="SUPFAM" id="SSF52091">
    <property type="entry name" value="SpoIIaa-like"/>
    <property type="match status" value="1"/>
</dbReference>
<feature type="domain" description="STAS" evidence="3">
    <location>
        <begin position="20"/>
        <end position="119"/>
    </location>
</feature>
<dbReference type="AlphaFoldDB" id="A0A1I4EMN0"/>
<evidence type="ECO:0000256" key="1">
    <source>
        <dbReference type="ARBA" id="ARBA00009013"/>
    </source>
</evidence>
<dbReference type="GeneID" id="96303444"/>
<dbReference type="Gene3D" id="3.30.750.24">
    <property type="entry name" value="STAS domain"/>
    <property type="match status" value="1"/>
</dbReference>
<dbReference type="GO" id="GO:0043856">
    <property type="term" value="F:anti-sigma factor antagonist activity"/>
    <property type="evidence" value="ECO:0007669"/>
    <property type="project" value="InterPro"/>
</dbReference>
<sequence>MTAAVRFTLESGAQQAVAPVQVIALSGDLDFTNAEQLRDDIQAALTPDHRDLVLDLTGLDFCDSTGIRIFLAIRKLLQERGGAVALAGLNSRLTRIFRLTGLAQAFTVQPTAADAVTLLRSRP</sequence>
<dbReference type="PANTHER" id="PTHR33495">
    <property type="entry name" value="ANTI-SIGMA FACTOR ANTAGONIST TM_1081-RELATED-RELATED"/>
    <property type="match status" value="1"/>
</dbReference>
<dbReference type="EMBL" id="FOQY01000051">
    <property type="protein sequence ID" value="SFL06992.1"/>
    <property type="molecule type" value="Genomic_DNA"/>
</dbReference>
<evidence type="ECO:0000313" key="5">
    <source>
        <dbReference type="Proteomes" id="UP000199111"/>
    </source>
</evidence>
<organism evidence="4 5">
    <name type="scientific">Streptosporangium canum</name>
    <dbReference type="NCBI Taxonomy" id="324952"/>
    <lineage>
        <taxon>Bacteria</taxon>
        <taxon>Bacillati</taxon>
        <taxon>Actinomycetota</taxon>
        <taxon>Actinomycetes</taxon>
        <taxon>Streptosporangiales</taxon>
        <taxon>Streptosporangiaceae</taxon>
        <taxon>Streptosporangium</taxon>
    </lineage>
</organism>
<dbReference type="RefSeq" id="WP_093891954.1">
    <property type="nucleotide sequence ID" value="NZ_FOQY01000051.1"/>
</dbReference>
<dbReference type="InterPro" id="IPR003658">
    <property type="entry name" value="Anti-sigma_ant"/>
</dbReference>
<evidence type="ECO:0000259" key="3">
    <source>
        <dbReference type="PROSITE" id="PS50801"/>
    </source>
</evidence>